<dbReference type="InterPro" id="IPR011049">
    <property type="entry name" value="Serralysin-like_metalloprot_C"/>
</dbReference>
<evidence type="ECO:0000259" key="14">
    <source>
        <dbReference type="Pfam" id="PF13018"/>
    </source>
</evidence>
<dbReference type="InterPro" id="IPR008635">
    <property type="entry name" value="Coiled_stalk_dom"/>
</dbReference>
<dbReference type="InterPro" id="IPR008640">
    <property type="entry name" value="Adhesin_Head_dom"/>
</dbReference>
<dbReference type="Pfam" id="PF13018">
    <property type="entry name" value="ESPR"/>
    <property type="match status" value="1"/>
</dbReference>
<dbReference type="EMBL" id="JBHUFP010000025">
    <property type="protein sequence ID" value="MFD1806873.1"/>
    <property type="molecule type" value="Genomic_DNA"/>
</dbReference>
<evidence type="ECO:0000259" key="15">
    <source>
        <dbReference type="Pfam" id="PF15401"/>
    </source>
</evidence>
<dbReference type="Gene3D" id="1.20.5.170">
    <property type="match status" value="1"/>
</dbReference>
<dbReference type="InterPro" id="IPR005594">
    <property type="entry name" value="YadA_C"/>
</dbReference>
<feature type="domain" description="Trimeric autotransporter adhesin YadA-like head" evidence="12">
    <location>
        <begin position="82"/>
        <end position="106"/>
    </location>
</feature>
<keyword evidence="7" id="KW-0732">Signal</keyword>
<keyword evidence="4" id="KW-0813">Transport</keyword>
<dbReference type="Gene3D" id="3.30.1300.30">
    <property type="entry name" value="GSPII I/J protein-like"/>
    <property type="match status" value="1"/>
</dbReference>
<dbReference type="InterPro" id="IPR024973">
    <property type="entry name" value="ESPR"/>
</dbReference>
<dbReference type="Pfam" id="PF05658">
    <property type="entry name" value="YadA_head"/>
    <property type="match status" value="5"/>
</dbReference>
<evidence type="ECO:0000256" key="5">
    <source>
        <dbReference type="ARBA" id="ARBA00022452"/>
    </source>
</evidence>
<gene>
    <name evidence="17" type="ORF">ACFSAV_10940</name>
</gene>
<evidence type="ECO:0000256" key="8">
    <source>
        <dbReference type="ARBA" id="ARBA00022927"/>
    </source>
</evidence>
<dbReference type="Gene3D" id="2.150.10.10">
    <property type="entry name" value="Serralysin-like metalloprotease, C-terminal"/>
    <property type="match status" value="3"/>
</dbReference>
<dbReference type="Pfam" id="PF03895">
    <property type="entry name" value="YadA_anchor"/>
    <property type="match status" value="1"/>
</dbReference>
<dbReference type="SUPFAM" id="SSF101999">
    <property type="entry name" value="Trimeric adhesin"/>
    <property type="match status" value="1"/>
</dbReference>
<name>A0ABW4NW71_9PAST</name>
<dbReference type="CDD" id="cd12820">
    <property type="entry name" value="LbR_YadA-like"/>
    <property type="match status" value="1"/>
</dbReference>
<dbReference type="Gene3D" id="3.90.1780.10">
    <property type="entry name" value="Trimeric adhesin"/>
    <property type="match status" value="1"/>
</dbReference>
<keyword evidence="6" id="KW-0812">Transmembrane</keyword>
<keyword evidence="5" id="KW-1134">Transmembrane beta strand</keyword>
<evidence type="ECO:0000256" key="10">
    <source>
        <dbReference type="ARBA" id="ARBA00023237"/>
    </source>
</evidence>
<feature type="domain" description="Trimeric autotransporter adhesin YadA-like head" evidence="12">
    <location>
        <begin position="194"/>
        <end position="220"/>
    </location>
</feature>
<evidence type="ECO:0000256" key="7">
    <source>
        <dbReference type="ARBA" id="ARBA00022729"/>
    </source>
</evidence>
<keyword evidence="9" id="KW-0472">Membrane</keyword>
<evidence type="ECO:0000256" key="4">
    <source>
        <dbReference type="ARBA" id="ARBA00022448"/>
    </source>
</evidence>
<protein>
    <submittedName>
        <fullName evidence="17">YadA-like family protein</fullName>
    </submittedName>
</protein>
<feature type="domain" description="Trimeric autotransporter adhesin YadA-like head" evidence="12">
    <location>
        <begin position="166"/>
        <end position="186"/>
    </location>
</feature>
<dbReference type="Pfam" id="PF18669">
    <property type="entry name" value="Trp_ring"/>
    <property type="match status" value="1"/>
</dbReference>
<keyword evidence="10" id="KW-0998">Cell outer membrane</keyword>
<comment type="similarity">
    <text evidence="3">Belongs to the autotransporter-2 (AT-2) (TC 1.B.40) family.</text>
</comment>
<feature type="domain" description="Trimeric autotransporter adhesin YadA-like head" evidence="12">
    <location>
        <begin position="223"/>
        <end position="248"/>
    </location>
</feature>
<keyword evidence="18" id="KW-1185">Reference proteome</keyword>
<evidence type="ECO:0000256" key="2">
    <source>
        <dbReference type="ARBA" id="ARBA00004442"/>
    </source>
</evidence>
<feature type="domain" description="Trimeric autotransporter adhesin YadA-like head" evidence="12">
    <location>
        <begin position="110"/>
        <end position="136"/>
    </location>
</feature>
<evidence type="ECO:0000259" key="12">
    <source>
        <dbReference type="Pfam" id="PF05658"/>
    </source>
</evidence>
<accession>A0ABW4NW71</accession>
<dbReference type="InterPro" id="IPR028230">
    <property type="entry name" value="TAA-Trp-ring"/>
</dbReference>
<dbReference type="SUPFAM" id="SSF101967">
    <property type="entry name" value="Adhesin YadA, collagen-binding domain"/>
    <property type="match status" value="2"/>
</dbReference>
<evidence type="ECO:0000256" key="9">
    <source>
        <dbReference type="ARBA" id="ARBA00023136"/>
    </source>
</evidence>
<feature type="domain" description="Trimeric autotransporter adhesin YadA-like stalk" evidence="13">
    <location>
        <begin position="678"/>
        <end position="717"/>
    </location>
</feature>
<evidence type="ECO:0000259" key="13">
    <source>
        <dbReference type="Pfam" id="PF05662"/>
    </source>
</evidence>
<evidence type="ECO:0000256" key="3">
    <source>
        <dbReference type="ARBA" id="ARBA00005848"/>
    </source>
</evidence>
<proteinExistence type="inferred from homology"/>
<evidence type="ECO:0000259" key="11">
    <source>
        <dbReference type="Pfam" id="PF03895"/>
    </source>
</evidence>
<sequence>MNKIIWNHTSQNWVIVSELSPVKSKTKPASVAKIVKTTATTAALLLGFGLPTANATLGVDLHFYSVKTGQTQGGSNYKNDGATGEDSLAAGIQTNATARQAIAIGSEVTASGEQSLAIGNNVVANMLGATAIGNNTRATAIGAQAFGQSSNATAKNSAAIGRLATATGERASAFGVGNTASGASSFSGGDKSKASGSASIAIGLEADASGNDTIALGSKAKSSGINGIAIGKDAAVTTKNSIALGSGSKDREATSEDSATVNGISYSNFAGNKKADGTTRNANEISVVSVGTQYNERQIINVAPGNISATSTDAINGSQLYMTQNVIGNISKGVANIVGGNTIVNQTTGAPEGFTQTLNMTGDTKDTADYKPAASAKNVSEAITQLNNYVNAGWKLGDANGTVVDRVTPNDQVNFKNGSNTNIQVTSDGKTSNVTVNITGLPITYTTQQNGKDVPVVKVGDKYYPVGEEGKPDMTKPVADLSTLSTNLVNPEAGENEIGKASQLSNVANGANTFVSPKVDNKDIKLANDGKWYFSTQLEPNGLPKANSVPITSDKVKNALNATNNGGLINFAESNPNNAATVGDLQNLGFVISTADDQYKEQVRNSNRIEFVSANKNATMTGTTRPDGVREVKVTISDTPVFKTVQIGGDNGPKIGATTSGDIVISKQENGNENAPARITNVAPGVDGNDAVTMNQLKEVKQNLGDINNLIKKNNKKLHAGIAGSNAAAGLPQVYIPGKSMIAAAAGTYGGQNAVAIGYSRSSDNGKVILKLQGNANTNGRFGGSVGVGYQW</sequence>
<dbReference type="Pfam" id="PF05662">
    <property type="entry name" value="YadA_stalk"/>
    <property type="match status" value="2"/>
</dbReference>
<comment type="caution">
    <text evidence="17">The sequence shown here is derived from an EMBL/GenBank/DDBJ whole genome shotgun (WGS) entry which is preliminary data.</text>
</comment>
<feature type="domain" description="Trimeric autotransporter adhesin YadA-like stalk" evidence="13">
    <location>
        <begin position="298"/>
        <end position="340"/>
    </location>
</feature>
<feature type="domain" description="Trimeric autotransporter adhesin tryptophan-ring motif" evidence="15">
    <location>
        <begin position="444"/>
        <end position="501"/>
    </location>
</feature>
<dbReference type="Proteomes" id="UP001597420">
    <property type="component" value="Unassembled WGS sequence"/>
</dbReference>
<evidence type="ECO:0000313" key="17">
    <source>
        <dbReference type="EMBL" id="MFD1806873.1"/>
    </source>
</evidence>
<organism evidence="17 18">
    <name type="scientific">Pasteurella oralis</name>
    <dbReference type="NCBI Taxonomy" id="1071947"/>
    <lineage>
        <taxon>Bacteria</taxon>
        <taxon>Pseudomonadati</taxon>
        <taxon>Pseudomonadota</taxon>
        <taxon>Gammaproteobacteria</taxon>
        <taxon>Pasteurellales</taxon>
        <taxon>Pasteurellaceae</taxon>
        <taxon>Pasteurella</taxon>
    </lineage>
</organism>
<feature type="domain" description="ESPR" evidence="14">
    <location>
        <begin position="3"/>
        <end position="46"/>
    </location>
</feature>
<dbReference type="InterPro" id="IPR040482">
    <property type="entry name" value="Trp_ring"/>
</dbReference>
<keyword evidence="8" id="KW-0653">Protein transport</keyword>
<reference evidence="18" key="1">
    <citation type="journal article" date="2019" name="Int. J. Syst. Evol. Microbiol.">
        <title>The Global Catalogue of Microorganisms (GCM) 10K type strain sequencing project: providing services to taxonomists for standard genome sequencing and annotation.</title>
        <authorList>
            <consortium name="The Broad Institute Genomics Platform"/>
            <consortium name="The Broad Institute Genome Sequencing Center for Infectious Disease"/>
            <person name="Wu L."/>
            <person name="Ma J."/>
        </authorList>
    </citation>
    <scope>NUCLEOTIDE SEQUENCE [LARGE SCALE GENOMIC DNA]</scope>
    <source>
        <strain evidence="18">CCM 7950</strain>
    </source>
</reference>
<dbReference type="InterPro" id="IPR045584">
    <property type="entry name" value="Pilin-like"/>
</dbReference>
<dbReference type="Gene3D" id="6.20.50.100">
    <property type="match status" value="1"/>
</dbReference>
<evidence type="ECO:0000256" key="1">
    <source>
        <dbReference type="ARBA" id="ARBA00004241"/>
    </source>
</evidence>
<dbReference type="SUPFAM" id="SSF54523">
    <property type="entry name" value="Pili subunits"/>
    <property type="match status" value="1"/>
</dbReference>
<feature type="domain" description="Trimeric autotransporter adhesin YadA-like C-terminal membrane anchor" evidence="11">
    <location>
        <begin position="732"/>
        <end position="792"/>
    </location>
</feature>
<dbReference type="RefSeq" id="WP_379099588.1">
    <property type="nucleotide sequence ID" value="NZ_JBHUFP010000025.1"/>
</dbReference>
<evidence type="ECO:0000313" key="18">
    <source>
        <dbReference type="Proteomes" id="UP001597420"/>
    </source>
</evidence>
<evidence type="ECO:0000259" key="16">
    <source>
        <dbReference type="Pfam" id="PF18669"/>
    </source>
</evidence>
<dbReference type="Pfam" id="PF15401">
    <property type="entry name" value="TAA-Trp-ring"/>
    <property type="match status" value="1"/>
</dbReference>
<comment type="subcellular location">
    <subcellularLocation>
        <location evidence="2">Cell outer membrane</location>
    </subcellularLocation>
    <subcellularLocation>
        <location evidence="1">Cell surface</location>
    </subcellularLocation>
</comment>
<evidence type="ECO:0000256" key="6">
    <source>
        <dbReference type="ARBA" id="ARBA00022692"/>
    </source>
</evidence>
<feature type="domain" description="Trimeric autotransporter adhesin Trp ring" evidence="16">
    <location>
        <begin position="588"/>
        <end position="636"/>
    </location>
</feature>
<dbReference type="InterPro" id="IPR037174">
    <property type="entry name" value="Trimeric_adhesin"/>
</dbReference>